<evidence type="ECO:0000313" key="2">
    <source>
        <dbReference type="Proteomes" id="UP000266861"/>
    </source>
</evidence>
<dbReference type="AlphaFoldDB" id="A0A397IX90"/>
<protein>
    <submittedName>
        <fullName evidence="1">Uncharacterized protein</fullName>
    </submittedName>
</protein>
<dbReference type="Proteomes" id="UP000266861">
    <property type="component" value="Unassembled WGS sequence"/>
</dbReference>
<proteinExistence type="predicted"/>
<gene>
    <name evidence="1" type="ORF">Glove_142g48</name>
</gene>
<accession>A0A397IX90</accession>
<organism evidence="1 2">
    <name type="scientific">Diversispora epigaea</name>
    <dbReference type="NCBI Taxonomy" id="1348612"/>
    <lineage>
        <taxon>Eukaryota</taxon>
        <taxon>Fungi</taxon>
        <taxon>Fungi incertae sedis</taxon>
        <taxon>Mucoromycota</taxon>
        <taxon>Glomeromycotina</taxon>
        <taxon>Glomeromycetes</taxon>
        <taxon>Diversisporales</taxon>
        <taxon>Diversisporaceae</taxon>
        <taxon>Diversispora</taxon>
    </lineage>
</organism>
<evidence type="ECO:0000313" key="1">
    <source>
        <dbReference type="EMBL" id="RHZ79677.1"/>
    </source>
</evidence>
<reference evidence="1 2" key="1">
    <citation type="submission" date="2018-08" db="EMBL/GenBank/DDBJ databases">
        <title>Genome and evolution of the arbuscular mycorrhizal fungus Diversispora epigaea (formerly Glomus versiforme) and its bacterial endosymbionts.</title>
        <authorList>
            <person name="Sun X."/>
            <person name="Fei Z."/>
            <person name="Harrison M."/>
        </authorList>
    </citation>
    <scope>NUCLEOTIDE SEQUENCE [LARGE SCALE GENOMIC DNA]</scope>
    <source>
        <strain evidence="1 2">IT104</strain>
    </source>
</reference>
<name>A0A397IX90_9GLOM</name>
<keyword evidence="2" id="KW-1185">Reference proteome</keyword>
<comment type="caution">
    <text evidence="1">The sequence shown here is derived from an EMBL/GenBank/DDBJ whole genome shotgun (WGS) entry which is preliminary data.</text>
</comment>
<dbReference type="EMBL" id="PQFF01000133">
    <property type="protein sequence ID" value="RHZ79677.1"/>
    <property type="molecule type" value="Genomic_DNA"/>
</dbReference>
<sequence length="170" mass="19720">MLKEKGLLEINTSAFYFTRRDSKALGVNFQQALSEHHVIPTVEVTDIPKQYILLDINHHVLSSPDFDVEKLDGISDPVLQAFIDELNDVIVNESVDKSMDEVKTVNLVDDLLRIIIKFNYWPLRILLVLRKSLFLMHFRNSSKVFILVKIQKSAAMQTIHFRQVLHYNKS</sequence>